<comment type="caution">
    <text evidence="2">The sequence shown here is derived from an EMBL/GenBank/DDBJ whole genome shotgun (WGS) entry which is preliminary data.</text>
</comment>
<feature type="signal peptide" evidence="1">
    <location>
        <begin position="1"/>
        <end position="27"/>
    </location>
</feature>
<evidence type="ECO:0000313" key="2">
    <source>
        <dbReference type="EMBL" id="MBC3911259.1"/>
    </source>
</evidence>
<dbReference type="PROSITE" id="PS51257">
    <property type="entry name" value="PROKAR_LIPOPROTEIN"/>
    <property type="match status" value="1"/>
</dbReference>
<feature type="chain" id="PRO_5046343822" evidence="1">
    <location>
        <begin position="28"/>
        <end position="179"/>
    </location>
</feature>
<evidence type="ECO:0000256" key="1">
    <source>
        <dbReference type="SAM" id="SignalP"/>
    </source>
</evidence>
<protein>
    <submittedName>
        <fullName evidence="2">Uncharacterized protein</fullName>
    </submittedName>
</protein>
<reference evidence="2 3" key="1">
    <citation type="submission" date="2020-08" db="EMBL/GenBank/DDBJ databases">
        <title>Novel species isolated from subtropical streams in China.</title>
        <authorList>
            <person name="Lu H."/>
        </authorList>
    </citation>
    <scope>NUCLEOTIDE SEQUENCE [LARGE SCALE GENOMIC DNA]</scope>
    <source>
        <strain evidence="2 3">NL8W</strain>
    </source>
</reference>
<gene>
    <name evidence="2" type="ORF">H8L47_27235</name>
</gene>
<keyword evidence="3" id="KW-1185">Reference proteome</keyword>
<name>A0ABR6ZHV0_9BURK</name>
<accession>A0ABR6ZHV0</accession>
<proteinExistence type="predicted"/>
<evidence type="ECO:0000313" key="3">
    <source>
        <dbReference type="Proteomes" id="UP000646911"/>
    </source>
</evidence>
<sequence length="179" mass="20230">MKNLHSACRAWMLSCLLVFIPVGISCAQSPLPPALDSRISGYAREMGTIGFLEKTKLGMSYCGVTYQDLAGKATREKTAFEIRNKEYAELVEAGRPTFYLLVAEIEGNSPRQVATFWDSKTAESQEQTLNKWKQGLLKDWTSCLAFIESVQRGQYEIKVIYPEIYQSVMARKESNNQKP</sequence>
<keyword evidence="1" id="KW-0732">Signal</keyword>
<organism evidence="2 3">
    <name type="scientific">Undibacterium umbellatum</name>
    <dbReference type="NCBI Taxonomy" id="2762300"/>
    <lineage>
        <taxon>Bacteria</taxon>
        <taxon>Pseudomonadati</taxon>
        <taxon>Pseudomonadota</taxon>
        <taxon>Betaproteobacteria</taxon>
        <taxon>Burkholderiales</taxon>
        <taxon>Oxalobacteraceae</taxon>
        <taxon>Undibacterium</taxon>
    </lineage>
</organism>
<dbReference type="Proteomes" id="UP000646911">
    <property type="component" value="Unassembled WGS sequence"/>
</dbReference>
<dbReference type="EMBL" id="JACOFX010000027">
    <property type="protein sequence ID" value="MBC3911259.1"/>
    <property type="molecule type" value="Genomic_DNA"/>
</dbReference>